<evidence type="ECO:0000259" key="3">
    <source>
        <dbReference type="Pfam" id="PF04504"/>
    </source>
</evidence>
<dbReference type="InterPro" id="IPR053932">
    <property type="entry name" value="GeBP-like_DBD"/>
</dbReference>
<dbReference type="Pfam" id="PF04504">
    <property type="entry name" value="GeBP-like_DBD"/>
    <property type="match status" value="1"/>
</dbReference>
<comment type="caution">
    <text evidence="4">The sequence shown here is derived from an EMBL/GenBank/DDBJ whole genome shotgun (WGS) entry which is preliminary data.</text>
</comment>
<evidence type="ECO:0000256" key="1">
    <source>
        <dbReference type="ARBA" id="ARBA00010820"/>
    </source>
</evidence>
<dbReference type="GO" id="GO:0005634">
    <property type="term" value="C:nucleus"/>
    <property type="evidence" value="ECO:0007669"/>
    <property type="project" value="TreeGrafter"/>
</dbReference>
<feature type="compositionally biased region" description="Basic and acidic residues" evidence="2">
    <location>
        <begin position="46"/>
        <end position="57"/>
    </location>
</feature>
<feature type="compositionally biased region" description="Basic and acidic residues" evidence="2">
    <location>
        <begin position="245"/>
        <end position="262"/>
    </location>
</feature>
<feature type="domain" description="Glabrous enhancer-binding protein-like DBD" evidence="3">
    <location>
        <begin position="373"/>
        <end position="458"/>
    </location>
</feature>
<proteinExistence type="inferred from homology"/>
<accession>A0A811MIB2</accession>
<dbReference type="EMBL" id="CAJGYO010000001">
    <property type="protein sequence ID" value="CAD6205029.1"/>
    <property type="molecule type" value="Genomic_DNA"/>
</dbReference>
<feature type="compositionally biased region" description="Basic and acidic residues" evidence="2">
    <location>
        <begin position="221"/>
        <end position="230"/>
    </location>
</feature>
<organism evidence="4 5">
    <name type="scientific">Miscanthus lutarioriparius</name>
    <dbReference type="NCBI Taxonomy" id="422564"/>
    <lineage>
        <taxon>Eukaryota</taxon>
        <taxon>Viridiplantae</taxon>
        <taxon>Streptophyta</taxon>
        <taxon>Embryophyta</taxon>
        <taxon>Tracheophyta</taxon>
        <taxon>Spermatophyta</taxon>
        <taxon>Magnoliopsida</taxon>
        <taxon>Liliopsida</taxon>
        <taxon>Poales</taxon>
        <taxon>Poaceae</taxon>
        <taxon>PACMAD clade</taxon>
        <taxon>Panicoideae</taxon>
        <taxon>Andropogonodae</taxon>
        <taxon>Andropogoneae</taxon>
        <taxon>Saccharinae</taxon>
        <taxon>Miscanthus</taxon>
    </lineage>
</organism>
<dbReference type="PANTHER" id="PTHR31662:SF13">
    <property type="entry name" value="OS09G0287600 PROTEIN"/>
    <property type="match status" value="1"/>
</dbReference>
<gene>
    <name evidence="4" type="ORF">NCGR_LOCUS2884</name>
</gene>
<sequence length="552" mass="60927">MAAKRRSRRPSSGDSKELGGNGGNEGSDDDEDEESGKSGDTAMSAEPKEMPLKRAEEPSSLSPEDVGAQGSGEASPARSAPRGGVKRVKKPPPASQEEDEAEGSGGASPARGLLPDDSADAGHNKRGATPKRGEKRSPPPRQGDERPEKRATGPAGETVAPSAPRRKKKSKRSAEKDRRKKKKKKQLRKALTKPKSPPQLLELELNDDREDTPSLPDIAQEDEHNGRETAEQEQEQEQSSTSPPEVEHRAREEEQQEKKITEQQHASDTSPPHDKDMHIVHGEEQQEKEVANQEHADDTSPPKDNHSVDEGEQQGEGILQQEQPSDTSPPQEENRAQEDEETGAQVNGKALQERNPPSTKPHSSQTEKKPAVERSWSYDDELKILNALVVHAKSHNGALPDSSHLLANLTFDKTDANEEKLTDKIRKLRTRYRKILVQGCPSDDLGRRLFKLSEILWGQVDEDERVEPTSRDFSVLSKLYPHLAKEVKAYAETHSSGDLIMAMFMTIGDEKARNLDAKCKNQHIEAFKLELGQASLINELLSALSSLTCVKF</sequence>
<name>A0A811MIB2_9POAL</name>
<evidence type="ECO:0000313" key="5">
    <source>
        <dbReference type="Proteomes" id="UP000604825"/>
    </source>
</evidence>
<feature type="compositionally biased region" description="Basic and acidic residues" evidence="2">
    <location>
        <begin position="271"/>
        <end position="309"/>
    </location>
</feature>
<dbReference type="Proteomes" id="UP000604825">
    <property type="component" value="Unassembled WGS sequence"/>
</dbReference>
<dbReference type="PANTHER" id="PTHR31662">
    <property type="entry name" value="BNAANNG10740D PROTEIN-RELATED"/>
    <property type="match status" value="1"/>
</dbReference>
<feature type="compositionally biased region" description="Basic and acidic residues" evidence="2">
    <location>
        <begin position="131"/>
        <end position="151"/>
    </location>
</feature>
<dbReference type="AlphaFoldDB" id="A0A811MIB2"/>
<feature type="compositionally biased region" description="Basic residues" evidence="2">
    <location>
        <begin position="178"/>
        <end position="192"/>
    </location>
</feature>
<comment type="similarity">
    <text evidence="1">Belongs to the GeBP family.</text>
</comment>
<protein>
    <recommendedName>
        <fullName evidence="3">Glabrous enhancer-binding protein-like DBD domain-containing protein</fullName>
    </recommendedName>
</protein>
<feature type="compositionally biased region" description="Basic and acidic residues" evidence="2">
    <location>
        <begin position="365"/>
        <end position="374"/>
    </location>
</feature>
<dbReference type="InterPro" id="IPR007592">
    <property type="entry name" value="GEBP"/>
</dbReference>
<reference evidence="4" key="1">
    <citation type="submission" date="2020-10" db="EMBL/GenBank/DDBJ databases">
        <authorList>
            <person name="Han B."/>
            <person name="Lu T."/>
            <person name="Zhao Q."/>
            <person name="Huang X."/>
            <person name="Zhao Y."/>
        </authorList>
    </citation>
    <scope>NUCLEOTIDE SEQUENCE</scope>
</reference>
<evidence type="ECO:0000256" key="2">
    <source>
        <dbReference type="SAM" id="MobiDB-lite"/>
    </source>
</evidence>
<dbReference type="OrthoDB" id="688402at2759"/>
<feature type="region of interest" description="Disordered" evidence="2">
    <location>
        <begin position="1"/>
        <end position="374"/>
    </location>
</feature>
<keyword evidence="5" id="KW-1185">Reference proteome</keyword>
<dbReference type="GO" id="GO:0006355">
    <property type="term" value="P:regulation of DNA-templated transcription"/>
    <property type="evidence" value="ECO:0007669"/>
    <property type="project" value="InterPro"/>
</dbReference>
<evidence type="ECO:0000313" key="4">
    <source>
        <dbReference type="EMBL" id="CAD6205029.1"/>
    </source>
</evidence>
<feature type="compositionally biased region" description="Polar residues" evidence="2">
    <location>
        <begin position="355"/>
        <end position="364"/>
    </location>
</feature>